<dbReference type="FunFam" id="3.30.420.100:FF:000001">
    <property type="entry name" value="50S ribosomal protein L18"/>
    <property type="match status" value="1"/>
</dbReference>
<keyword evidence="3 7" id="KW-0694">RNA-binding</keyword>
<dbReference type="InterPro" id="IPR005484">
    <property type="entry name" value="Ribosomal_uL18_bac/plant/anim"/>
</dbReference>
<comment type="similarity">
    <text evidence="1 7">Belongs to the universal ribosomal protein uL18 family.</text>
</comment>
<keyword evidence="2 7" id="KW-0699">rRNA-binding</keyword>
<proteinExistence type="inferred from homology"/>
<evidence type="ECO:0000313" key="9">
    <source>
        <dbReference type="Proteomes" id="UP000245468"/>
    </source>
</evidence>
<keyword evidence="9" id="KW-1185">Reference proteome</keyword>
<dbReference type="KEGG" id="psez:HME7025_02421"/>
<dbReference type="SUPFAM" id="SSF53137">
    <property type="entry name" value="Translational machinery components"/>
    <property type="match status" value="1"/>
</dbReference>
<evidence type="ECO:0000313" key="8">
    <source>
        <dbReference type="EMBL" id="AWL10262.1"/>
    </source>
</evidence>
<comment type="function">
    <text evidence="7">This is one of the proteins that bind and probably mediate the attachment of the 5S RNA into the large ribosomal subunit, where it forms part of the central protuberance.</text>
</comment>
<dbReference type="Gene3D" id="3.30.420.100">
    <property type="match status" value="1"/>
</dbReference>
<evidence type="ECO:0000256" key="7">
    <source>
        <dbReference type="HAMAP-Rule" id="MF_01337"/>
    </source>
</evidence>
<keyword evidence="4 7" id="KW-0689">Ribosomal protein</keyword>
<keyword evidence="5 7" id="KW-0687">Ribonucleoprotein</keyword>
<evidence type="ECO:0000256" key="1">
    <source>
        <dbReference type="ARBA" id="ARBA00007116"/>
    </source>
</evidence>
<evidence type="ECO:0000256" key="3">
    <source>
        <dbReference type="ARBA" id="ARBA00022884"/>
    </source>
</evidence>
<dbReference type="InterPro" id="IPR057268">
    <property type="entry name" value="Ribosomal_L18"/>
</dbReference>
<reference evidence="9" key="1">
    <citation type="submission" date="2018-05" db="EMBL/GenBank/DDBJ databases">
        <title>Pseudarcicella sp. HME7025 Genome sequencing and assembly.</title>
        <authorList>
            <person name="Kim H."/>
            <person name="Kang H."/>
            <person name="Joh K."/>
        </authorList>
    </citation>
    <scope>NUCLEOTIDE SEQUENCE [LARGE SCALE GENOMIC DNA]</scope>
    <source>
        <strain evidence="9">HME7025</strain>
    </source>
</reference>
<dbReference type="Proteomes" id="UP000245468">
    <property type="component" value="Chromosome"/>
</dbReference>
<dbReference type="NCBIfam" id="TIGR00060">
    <property type="entry name" value="L18_bact"/>
    <property type="match status" value="1"/>
</dbReference>
<dbReference type="HAMAP" id="MF_01337_B">
    <property type="entry name" value="Ribosomal_uL18_B"/>
    <property type="match status" value="1"/>
</dbReference>
<accession>A0A2S2DY81</accession>
<dbReference type="EMBL" id="CP029346">
    <property type="protein sequence ID" value="AWL10262.1"/>
    <property type="molecule type" value="Genomic_DNA"/>
</dbReference>
<comment type="subunit">
    <text evidence="7">Part of the 50S ribosomal subunit; part of the 5S rRNA/L5/L18/L25 subcomplex. Contacts the 5S and 23S rRNAs.</text>
</comment>
<dbReference type="Pfam" id="PF00861">
    <property type="entry name" value="Ribosomal_L18p"/>
    <property type="match status" value="1"/>
</dbReference>
<evidence type="ECO:0000256" key="5">
    <source>
        <dbReference type="ARBA" id="ARBA00023274"/>
    </source>
</evidence>
<sequence length="115" mass="12601">MATTKDLRRLRIKRAIRAKIKGTAERPRLTVFRSNTAMYAQLVDDLSGKTIMSATSYKKGKVNNNVEAAKLVGTAIADKAKAAGITKVVFDRNGYLYHGRIKSLAEGAREGGLQF</sequence>
<dbReference type="GO" id="GO:0008097">
    <property type="term" value="F:5S rRNA binding"/>
    <property type="evidence" value="ECO:0007669"/>
    <property type="project" value="TreeGrafter"/>
</dbReference>
<dbReference type="OrthoDB" id="9810939at2"/>
<dbReference type="GO" id="GO:0006412">
    <property type="term" value="P:translation"/>
    <property type="evidence" value="ECO:0007669"/>
    <property type="project" value="UniProtKB-UniRule"/>
</dbReference>
<evidence type="ECO:0000256" key="2">
    <source>
        <dbReference type="ARBA" id="ARBA00022730"/>
    </source>
</evidence>
<dbReference type="AlphaFoldDB" id="A0A2S2DY81"/>
<evidence type="ECO:0000256" key="4">
    <source>
        <dbReference type="ARBA" id="ARBA00022980"/>
    </source>
</evidence>
<dbReference type="CDD" id="cd00432">
    <property type="entry name" value="Ribosomal_L18_L5e"/>
    <property type="match status" value="1"/>
</dbReference>
<dbReference type="PANTHER" id="PTHR12899">
    <property type="entry name" value="39S RIBOSOMAL PROTEIN L18, MITOCHONDRIAL"/>
    <property type="match status" value="1"/>
</dbReference>
<dbReference type="InterPro" id="IPR004389">
    <property type="entry name" value="Ribosomal_uL18_bac-type"/>
</dbReference>
<protein>
    <recommendedName>
        <fullName evidence="6 7">Large ribosomal subunit protein uL18</fullName>
    </recommendedName>
</protein>
<dbReference type="RefSeq" id="WP_109324405.1">
    <property type="nucleotide sequence ID" value="NZ_CP029346.1"/>
</dbReference>
<gene>
    <name evidence="7" type="primary">rplR</name>
    <name evidence="8" type="ORF">HME7025_02421</name>
</gene>
<organism evidence="8 9">
    <name type="scientific">Aquirufa nivalisilvae</name>
    <dbReference type="NCBI Taxonomy" id="2516557"/>
    <lineage>
        <taxon>Bacteria</taxon>
        <taxon>Pseudomonadati</taxon>
        <taxon>Bacteroidota</taxon>
        <taxon>Cytophagia</taxon>
        <taxon>Cytophagales</taxon>
        <taxon>Flectobacillaceae</taxon>
        <taxon>Aquirufa</taxon>
    </lineage>
</organism>
<dbReference type="GO" id="GO:0003735">
    <property type="term" value="F:structural constituent of ribosome"/>
    <property type="evidence" value="ECO:0007669"/>
    <property type="project" value="InterPro"/>
</dbReference>
<dbReference type="PANTHER" id="PTHR12899:SF3">
    <property type="entry name" value="LARGE RIBOSOMAL SUBUNIT PROTEIN UL18M"/>
    <property type="match status" value="1"/>
</dbReference>
<dbReference type="GO" id="GO:0022625">
    <property type="term" value="C:cytosolic large ribosomal subunit"/>
    <property type="evidence" value="ECO:0007669"/>
    <property type="project" value="TreeGrafter"/>
</dbReference>
<evidence type="ECO:0000256" key="6">
    <source>
        <dbReference type="ARBA" id="ARBA00035197"/>
    </source>
</evidence>
<name>A0A2S2DY81_9BACT</name>